<evidence type="ECO:0000256" key="7">
    <source>
        <dbReference type="ARBA" id="ARBA00060680"/>
    </source>
</evidence>
<dbReference type="GO" id="GO:0019752">
    <property type="term" value="P:carboxylic acid metabolic process"/>
    <property type="evidence" value="ECO:0007669"/>
    <property type="project" value="UniProtKB-ARBA"/>
</dbReference>
<dbReference type="PANTHER" id="PTHR42796:SF4">
    <property type="entry name" value="FUMARYLACETOACETATE HYDROLASE DOMAIN-CONTAINING PROTEIN 2A"/>
    <property type="match status" value="1"/>
</dbReference>
<dbReference type="InterPro" id="IPR051121">
    <property type="entry name" value="FAH"/>
</dbReference>
<comment type="catalytic activity">
    <reaction evidence="3">
        <text>(3E,5R)-5-carboxy-2-oxohept-3-enedioate + H(+) = (4Z)-2-oxohept-4-enedioate + CO2</text>
        <dbReference type="Rhea" id="RHEA:14397"/>
        <dbReference type="ChEBI" id="CHEBI:15378"/>
        <dbReference type="ChEBI" id="CHEBI:16526"/>
        <dbReference type="ChEBI" id="CHEBI:87491"/>
        <dbReference type="ChEBI" id="CHEBI:87507"/>
        <dbReference type="EC" id="4.1.1.68"/>
    </reaction>
</comment>
<comment type="catalytic activity">
    <reaction evidence="4">
        <text>(2E,4Z)-5-hydroxypenta-2,4-diene-1,2,5-tricarboxylate = (3E,5R)-5-carboxy-2-oxohept-3-enedioate</text>
        <dbReference type="Rhea" id="RHEA:18813"/>
        <dbReference type="ChEBI" id="CHEBI:47961"/>
        <dbReference type="ChEBI" id="CHEBI:87491"/>
        <dbReference type="EC" id="5.3.3.10"/>
    </reaction>
</comment>
<dbReference type="GO" id="GO:0018800">
    <property type="term" value="F:5-oxopent-3-ene-1,2,5-tricarboxylate decarboxylase activity"/>
    <property type="evidence" value="ECO:0007669"/>
    <property type="project" value="UniProtKB-EC"/>
</dbReference>
<dbReference type="GO" id="GO:0008704">
    <property type="term" value="F:5-carboxymethyl-2-hydroxymuconate delta-isomerase activity"/>
    <property type="evidence" value="ECO:0007669"/>
    <property type="project" value="UniProtKB-EC"/>
</dbReference>
<comment type="pathway">
    <text evidence="7">Aromatic compound metabolism; 4-hydroxyphenylacetate degradation; pyruvate and succinate semialdehyde from 4-hydroxyphenylacetate: step 5/7.</text>
</comment>
<dbReference type="Pfam" id="PF01557">
    <property type="entry name" value="FAA_hydrolase"/>
    <property type="match status" value="1"/>
</dbReference>
<dbReference type="Gene3D" id="3.90.850.10">
    <property type="entry name" value="Fumarylacetoacetase-like, C-terminal domain"/>
    <property type="match status" value="1"/>
</dbReference>
<gene>
    <name evidence="9" type="ORF">EVA69_01980</name>
</gene>
<sequence>MNVAEAGVTLVRFGPEGSEKPGIIDAQGQLRDLSSHVSEITPETLSQASLDDIEAIPAGDLPLVTGNPRLGVPLTGIGKIVAIGFNYINHAAEMEVQLPEEPLTFMKATSALTGPFDEVIQPRNGRKLDYEAELVVVIGRRAQYISEDEVFDYIAGYTVGHDVSERAFQRERGGQFTKGKSADTFAPVGPYFVSGDQIDDIQNLSIWSEVNGEMRQQGNTADMVFGVKEIVSHLSQFMTLHPGDIIFTGTPAGVGDGMDPPQYLKPGDVVRVGIEGIGEQRQTIAAPR</sequence>
<evidence type="ECO:0000256" key="6">
    <source>
        <dbReference type="ARBA" id="ARBA00060569"/>
    </source>
</evidence>
<comment type="caution">
    <text evidence="9">The sequence shown here is derived from an EMBL/GenBank/DDBJ whole genome shotgun (WGS) entry which is preliminary data.</text>
</comment>
<dbReference type="Proteomes" id="UP000320404">
    <property type="component" value="Unassembled WGS sequence"/>
</dbReference>
<evidence type="ECO:0000256" key="1">
    <source>
        <dbReference type="ARBA" id="ARBA00010211"/>
    </source>
</evidence>
<evidence type="ECO:0000256" key="5">
    <source>
        <dbReference type="ARBA" id="ARBA00057150"/>
    </source>
</evidence>
<accession>A0A520S4E9</accession>
<comment type="similarity">
    <text evidence="1">Belongs to the FAH family.</text>
</comment>
<evidence type="ECO:0000256" key="2">
    <source>
        <dbReference type="ARBA" id="ARBA00022723"/>
    </source>
</evidence>
<dbReference type="SUPFAM" id="SSF56529">
    <property type="entry name" value="FAH"/>
    <property type="match status" value="1"/>
</dbReference>
<keyword evidence="2" id="KW-0479">Metal-binding</keyword>
<organism evidence="9 10">
    <name type="scientific">OM182 bacterium</name>
    <dbReference type="NCBI Taxonomy" id="2510334"/>
    <lineage>
        <taxon>Bacteria</taxon>
        <taxon>Pseudomonadati</taxon>
        <taxon>Pseudomonadota</taxon>
        <taxon>Gammaproteobacteria</taxon>
        <taxon>OMG group</taxon>
        <taxon>OM182 clade</taxon>
    </lineage>
</organism>
<evidence type="ECO:0000313" key="9">
    <source>
        <dbReference type="EMBL" id="RZO77382.1"/>
    </source>
</evidence>
<evidence type="ECO:0000256" key="4">
    <source>
        <dbReference type="ARBA" id="ARBA00052790"/>
    </source>
</evidence>
<dbReference type="AlphaFoldDB" id="A0A520S4E9"/>
<dbReference type="InterPro" id="IPR011234">
    <property type="entry name" value="Fumarylacetoacetase-like_C"/>
</dbReference>
<evidence type="ECO:0000256" key="3">
    <source>
        <dbReference type="ARBA" id="ARBA00051258"/>
    </source>
</evidence>
<dbReference type="GO" id="GO:0016787">
    <property type="term" value="F:hydrolase activity"/>
    <property type="evidence" value="ECO:0007669"/>
    <property type="project" value="UniProtKB-KW"/>
</dbReference>
<comment type="function">
    <text evidence="5">Decarboxylates OPET (5-oxo-pent-3-ene-1,2,5-tricarboxylic acid) into HHDD (2-hydroxy-hept-2,4-diene-1,7-dioate) and isomerizes it to OHED (2-oxo-hept-3-ene-1,7-dioate).</text>
</comment>
<dbReference type="GO" id="GO:0046872">
    <property type="term" value="F:metal ion binding"/>
    <property type="evidence" value="ECO:0007669"/>
    <property type="project" value="UniProtKB-KW"/>
</dbReference>
<name>A0A520S4E9_9GAMM</name>
<reference evidence="9 10" key="1">
    <citation type="submission" date="2019-02" db="EMBL/GenBank/DDBJ databases">
        <title>Prokaryotic population dynamics and viral predation in marine succession experiment using metagenomics: the confinement effect.</title>
        <authorList>
            <person name="Haro-Moreno J.M."/>
            <person name="Rodriguez-Valera F."/>
            <person name="Lopez-Perez M."/>
        </authorList>
    </citation>
    <scope>NUCLEOTIDE SEQUENCE [LARGE SCALE GENOMIC DNA]</scope>
    <source>
        <strain evidence="9">MED-G158</strain>
    </source>
</reference>
<dbReference type="PANTHER" id="PTHR42796">
    <property type="entry name" value="FUMARYLACETOACETATE HYDROLASE DOMAIN-CONTAINING PROTEIN 2A-RELATED"/>
    <property type="match status" value="1"/>
</dbReference>
<dbReference type="EMBL" id="SHAH01000016">
    <property type="protein sequence ID" value="RZO77382.1"/>
    <property type="molecule type" value="Genomic_DNA"/>
</dbReference>
<evidence type="ECO:0000259" key="8">
    <source>
        <dbReference type="Pfam" id="PF01557"/>
    </source>
</evidence>
<comment type="pathway">
    <text evidence="6">Aromatic compound metabolism; 4-hydroxyphenylacetate degradation; pyruvate and succinate semialdehyde from 4-hydroxyphenylacetate: step 4/7.</text>
</comment>
<dbReference type="InterPro" id="IPR036663">
    <property type="entry name" value="Fumarylacetoacetase_C_sf"/>
</dbReference>
<evidence type="ECO:0000313" key="10">
    <source>
        <dbReference type="Proteomes" id="UP000320404"/>
    </source>
</evidence>
<feature type="domain" description="Fumarylacetoacetase-like C-terminal" evidence="8">
    <location>
        <begin position="79"/>
        <end position="284"/>
    </location>
</feature>
<protein>
    <submittedName>
        <fullName evidence="9">FAA hydrolase family protein</fullName>
    </submittedName>
</protein>
<keyword evidence="9" id="KW-0378">Hydrolase</keyword>
<dbReference type="FunFam" id="3.90.850.10:FF:000002">
    <property type="entry name" value="2-hydroxyhepta-2,4-diene-1,7-dioate isomerase"/>
    <property type="match status" value="1"/>
</dbReference>
<proteinExistence type="inferred from homology"/>